<name>A0ABU8JEE0_9GAMM</name>
<evidence type="ECO:0000256" key="1">
    <source>
        <dbReference type="SAM" id="Phobius"/>
    </source>
</evidence>
<reference evidence="2 3" key="1">
    <citation type="journal article" date="2014" name="Int. J. Syst. Evol. Microbiol.">
        <title>Fulvimonas yonginensis sp. nov., isolated from greenhouse soil, and emended description of the genus Fulvimonas.</title>
        <authorList>
            <person name="Ahn J.H."/>
            <person name="Kim S.J."/>
            <person name="Weon H.Y."/>
            <person name="Hong S.B."/>
            <person name="Seok S.J."/>
            <person name="Kwon S.W."/>
        </authorList>
    </citation>
    <scope>NUCLEOTIDE SEQUENCE [LARGE SCALE GENOMIC DNA]</scope>
    <source>
        <strain evidence="2 3">KACC 16952</strain>
    </source>
</reference>
<keyword evidence="3" id="KW-1185">Reference proteome</keyword>
<keyword evidence="1" id="KW-0812">Transmembrane</keyword>
<dbReference type="Proteomes" id="UP001381174">
    <property type="component" value="Unassembled WGS sequence"/>
</dbReference>
<evidence type="ECO:0000313" key="3">
    <source>
        <dbReference type="Proteomes" id="UP001381174"/>
    </source>
</evidence>
<evidence type="ECO:0000313" key="2">
    <source>
        <dbReference type="EMBL" id="MEI7037629.1"/>
    </source>
</evidence>
<feature type="transmembrane region" description="Helical" evidence="1">
    <location>
        <begin position="77"/>
        <end position="99"/>
    </location>
</feature>
<feature type="transmembrane region" description="Helical" evidence="1">
    <location>
        <begin position="153"/>
        <end position="173"/>
    </location>
</feature>
<feature type="transmembrane region" description="Helical" evidence="1">
    <location>
        <begin position="39"/>
        <end position="65"/>
    </location>
</feature>
<evidence type="ECO:0008006" key="4">
    <source>
        <dbReference type="Google" id="ProtNLM"/>
    </source>
</evidence>
<sequence>MADHRWIGRWRAALAVLVLVFALDVRDLAERVGLSVPGFPFPFGGAAMDNLLAVLVAVAVAAWLGRDRAWLARQRGLAWNGMAGPALVLLATLPTWGVLGWQGGLSRDFGWIPLFWLSLVFPLAEELALLALHVSLNASWNVLAVASGNAAGGWLAVGVRLFSAVPAIGLLWLRHRRATRSGWDGAHSVGECEGA</sequence>
<dbReference type="RefSeq" id="WP_336808267.1">
    <property type="nucleotide sequence ID" value="NZ_JBBBNY010000010.1"/>
</dbReference>
<keyword evidence="1" id="KW-1133">Transmembrane helix</keyword>
<dbReference type="EMBL" id="JBBBNY010000010">
    <property type="protein sequence ID" value="MEI7037629.1"/>
    <property type="molecule type" value="Genomic_DNA"/>
</dbReference>
<organism evidence="2 3">
    <name type="scientific">Fulvimonas yonginensis</name>
    <dbReference type="NCBI Taxonomy" id="1495200"/>
    <lineage>
        <taxon>Bacteria</taxon>
        <taxon>Pseudomonadati</taxon>
        <taxon>Pseudomonadota</taxon>
        <taxon>Gammaproteobacteria</taxon>
        <taxon>Lysobacterales</taxon>
        <taxon>Rhodanobacteraceae</taxon>
        <taxon>Fulvimonas</taxon>
    </lineage>
</organism>
<protein>
    <recommendedName>
        <fullName evidence="4">CPBP family intramembrane metalloprotease</fullName>
    </recommendedName>
</protein>
<keyword evidence="1" id="KW-0472">Membrane</keyword>
<accession>A0ABU8JEE0</accession>
<gene>
    <name evidence="2" type="ORF">WAT24_12745</name>
</gene>
<proteinExistence type="predicted"/>
<comment type="caution">
    <text evidence="2">The sequence shown here is derived from an EMBL/GenBank/DDBJ whole genome shotgun (WGS) entry which is preliminary data.</text>
</comment>